<evidence type="ECO:0000259" key="7">
    <source>
        <dbReference type="Pfam" id="PF00151"/>
    </source>
</evidence>
<comment type="similarity">
    <text evidence="2 4">Belongs to the AB hydrolase superfamily. Lipase family.</text>
</comment>
<accession>A0A859IQB4</accession>
<dbReference type="GO" id="GO:0005615">
    <property type="term" value="C:extracellular space"/>
    <property type="evidence" value="ECO:0007669"/>
    <property type="project" value="TreeGrafter"/>
</dbReference>
<dbReference type="SUPFAM" id="SSF53474">
    <property type="entry name" value="alpha/beta-Hydrolases"/>
    <property type="match status" value="1"/>
</dbReference>
<evidence type="ECO:0000256" key="3">
    <source>
        <dbReference type="ARBA" id="ARBA00022525"/>
    </source>
</evidence>
<feature type="region of interest" description="Disordered" evidence="5">
    <location>
        <begin position="299"/>
        <end position="324"/>
    </location>
</feature>
<evidence type="ECO:0000313" key="8">
    <source>
        <dbReference type="EMBL" id="QKY88615.1"/>
    </source>
</evidence>
<comment type="subcellular location">
    <subcellularLocation>
        <location evidence="1">Secreted</location>
    </subcellularLocation>
</comment>
<sequence>MKRLLIFHILILSILKNSLTDNVEGSVLCTIKFGCFSKSFGGSLLGWLINFQPQNPVEIKTNFHIFTDSSNFIVSGLFNDDEITKLSIFNKNAEVYFIVHNFDESYRTGWVRETIRLLLLKQKDMQLIVVDWSHATSYLKAVANSRLVAKQMAYLVEKMPEKPKKIRIIGSGLGAQLAGLFSYEVTNNYNIKIIPASIIAINPDYMLFDHNVLSDRLDVSDSSHTTTIISYKPFFGYKIFKSMAYDSFLKSTSIDTVIINDGNTQPLCSLWHYVPFMSPSKDINEHGNHVLHYDFDPKHTSGTEKKDDDDHHLEDLDNHGHIDNKEHKDHYEHWKHHENDDDEYIEDDDDEVEDDAWENEGHPPPHRKPGNVPENSVHLKKVLKARLNDNIYHCTNQMAYDVVLNSILHCPFVAYKTDEIDYIKNGDLFINSIHNEQMLHFEIIPQHSNSKKSTAIYHLLTSTEKPYCSYNLGIVITFEDNIRFLNLIDARITDGFDREHFLGDKIILLNYKNTLVLVESYNFKINEIKKISVFVEGAALSRIKNVMAVQPGLNTWKAASSTFNSNSYEFIMVKL</sequence>
<protein>
    <submittedName>
        <fullName evidence="8">Endothelial lipase</fullName>
    </submittedName>
</protein>
<dbReference type="Gene3D" id="3.40.50.1820">
    <property type="entry name" value="alpha/beta hydrolase"/>
    <property type="match status" value="2"/>
</dbReference>
<evidence type="ECO:0000256" key="6">
    <source>
        <dbReference type="SAM" id="SignalP"/>
    </source>
</evidence>
<proteinExistence type="evidence at transcript level"/>
<dbReference type="InterPro" id="IPR013818">
    <property type="entry name" value="Lipase"/>
</dbReference>
<feature type="compositionally biased region" description="Acidic residues" evidence="5">
    <location>
        <begin position="340"/>
        <end position="358"/>
    </location>
</feature>
<feature type="domain" description="Lipase" evidence="7">
    <location>
        <begin position="32"/>
        <end position="224"/>
    </location>
</feature>
<feature type="signal peptide" evidence="6">
    <location>
        <begin position="1"/>
        <end position="20"/>
    </location>
</feature>
<dbReference type="InterPro" id="IPR029058">
    <property type="entry name" value="AB_hydrolase_fold"/>
</dbReference>
<reference evidence="8" key="1">
    <citation type="submission" date="2019-06" db="EMBL/GenBank/DDBJ databases">
        <title>De novo transcriptome assembly of the myxozoan parasite Tetracapsuloides bryosalmonae: A two-host sequencing approach to uncover specific expression profiles.</title>
        <authorList>
            <person name="Faber M."/>
            <person name="Yoon S."/>
            <person name="Shaw S."/>
            <person name="de Paiva Alves E."/>
            <person name="Okamura B."/>
            <person name="Hartikainen H."/>
            <person name="Secombes C.J."/>
            <person name="Holland J.W."/>
        </authorList>
    </citation>
    <scope>NUCLEOTIDE SEQUENCE</scope>
    <source>
        <tissue evidence="8">Spore sac</tissue>
    </source>
</reference>
<keyword evidence="3" id="KW-0964">Secreted</keyword>
<feature type="chain" id="PRO_5032624263" evidence="6">
    <location>
        <begin position="21"/>
        <end position="575"/>
    </location>
</feature>
<name>A0A859IQB4_9CNID</name>
<dbReference type="Pfam" id="PF00151">
    <property type="entry name" value="Lipase"/>
    <property type="match status" value="1"/>
</dbReference>
<keyword evidence="6" id="KW-0732">Signal</keyword>
<evidence type="ECO:0000256" key="2">
    <source>
        <dbReference type="ARBA" id="ARBA00010701"/>
    </source>
</evidence>
<dbReference type="GO" id="GO:0016298">
    <property type="term" value="F:lipase activity"/>
    <property type="evidence" value="ECO:0007669"/>
    <property type="project" value="InterPro"/>
</dbReference>
<dbReference type="AlphaFoldDB" id="A0A859IQB4"/>
<dbReference type="PANTHER" id="PTHR11610">
    <property type="entry name" value="LIPASE"/>
    <property type="match status" value="1"/>
</dbReference>
<feature type="region of interest" description="Disordered" evidence="5">
    <location>
        <begin position="337"/>
        <end position="374"/>
    </location>
</feature>
<evidence type="ECO:0000256" key="1">
    <source>
        <dbReference type="ARBA" id="ARBA00004613"/>
    </source>
</evidence>
<organism evidence="8">
    <name type="scientific">Tetracapsuloides bryosalmonae</name>
    <dbReference type="NCBI Taxonomy" id="271932"/>
    <lineage>
        <taxon>Eukaryota</taxon>
        <taxon>Metazoa</taxon>
        <taxon>Cnidaria</taxon>
        <taxon>Myxozoa</taxon>
        <taxon>Malacosporea</taxon>
        <taxon>Malacovalvulida</taxon>
        <taxon>Saccosporidae</taxon>
        <taxon>Tetracapsuloides</taxon>
    </lineage>
</organism>
<dbReference type="PANTHER" id="PTHR11610:SF173">
    <property type="entry name" value="LIPASE DOMAIN-CONTAINING PROTEIN-RELATED"/>
    <property type="match status" value="1"/>
</dbReference>
<evidence type="ECO:0000256" key="4">
    <source>
        <dbReference type="RuleBase" id="RU004262"/>
    </source>
</evidence>
<dbReference type="GO" id="GO:0016042">
    <property type="term" value="P:lipid catabolic process"/>
    <property type="evidence" value="ECO:0007669"/>
    <property type="project" value="TreeGrafter"/>
</dbReference>
<evidence type="ECO:0000256" key="5">
    <source>
        <dbReference type="SAM" id="MobiDB-lite"/>
    </source>
</evidence>
<dbReference type="InterPro" id="IPR000734">
    <property type="entry name" value="TAG_lipase"/>
</dbReference>
<dbReference type="EMBL" id="MN056831">
    <property type="protein sequence ID" value="QKY88615.1"/>
    <property type="molecule type" value="mRNA"/>
</dbReference>